<dbReference type="EMBL" id="MDZC01000058">
    <property type="protein sequence ID" value="OGX85445.1"/>
    <property type="molecule type" value="Genomic_DNA"/>
</dbReference>
<evidence type="ECO:0000256" key="8">
    <source>
        <dbReference type="ARBA" id="ARBA00022989"/>
    </source>
</evidence>
<dbReference type="STRING" id="1908236.BEN48_14415"/>
<gene>
    <name evidence="12" type="ORF">BEN48_14415</name>
</gene>
<evidence type="ECO:0000313" key="12">
    <source>
        <dbReference type="EMBL" id="OGX85445.1"/>
    </source>
</evidence>
<dbReference type="GO" id="GO:0015031">
    <property type="term" value="P:protein transport"/>
    <property type="evidence" value="ECO:0007669"/>
    <property type="project" value="UniProtKB-KW"/>
</dbReference>
<evidence type="ECO:0000256" key="7">
    <source>
        <dbReference type="ARBA" id="ARBA00022927"/>
    </source>
</evidence>
<comment type="caution">
    <text evidence="12">The sequence shown here is derived from an EMBL/GenBank/DDBJ whole genome shotgun (WGS) entry which is preliminary data.</text>
</comment>
<keyword evidence="9" id="KW-0472">Membrane</keyword>
<accession>A0A1G1T3K9</accession>
<feature type="signal peptide" evidence="10">
    <location>
        <begin position="1"/>
        <end position="23"/>
    </location>
</feature>
<proteinExistence type="inferred from homology"/>
<dbReference type="PANTHER" id="PTHR33446">
    <property type="entry name" value="PROTEIN TONB-RELATED"/>
    <property type="match status" value="1"/>
</dbReference>
<dbReference type="PROSITE" id="PS52015">
    <property type="entry name" value="TONB_CTD"/>
    <property type="match status" value="1"/>
</dbReference>
<dbReference type="GO" id="GO:0031992">
    <property type="term" value="F:energy transducer activity"/>
    <property type="evidence" value="ECO:0007669"/>
    <property type="project" value="TreeGrafter"/>
</dbReference>
<comment type="subcellular location">
    <subcellularLocation>
        <location evidence="1">Cell inner membrane</location>
        <topology evidence="1">Single-pass membrane protein</topology>
        <orientation evidence="1">Periplasmic side</orientation>
    </subcellularLocation>
</comment>
<protein>
    <recommendedName>
        <fullName evidence="11">TonB C-terminal domain-containing protein</fullName>
    </recommendedName>
</protein>
<keyword evidence="7" id="KW-0653">Protein transport</keyword>
<keyword evidence="3" id="KW-0813">Transport</keyword>
<evidence type="ECO:0000256" key="1">
    <source>
        <dbReference type="ARBA" id="ARBA00004383"/>
    </source>
</evidence>
<feature type="chain" id="PRO_5009578811" description="TonB C-terminal domain-containing protein" evidence="10">
    <location>
        <begin position="24"/>
        <end position="194"/>
    </location>
</feature>
<dbReference type="NCBIfam" id="TIGR01352">
    <property type="entry name" value="tonB_Cterm"/>
    <property type="match status" value="1"/>
</dbReference>
<evidence type="ECO:0000313" key="13">
    <source>
        <dbReference type="Proteomes" id="UP000177791"/>
    </source>
</evidence>
<dbReference type="Gene3D" id="3.30.1150.10">
    <property type="match status" value="1"/>
</dbReference>
<dbReference type="InterPro" id="IPR006260">
    <property type="entry name" value="TonB/TolA_C"/>
</dbReference>
<evidence type="ECO:0000259" key="11">
    <source>
        <dbReference type="PROSITE" id="PS52015"/>
    </source>
</evidence>
<evidence type="ECO:0000256" key="2">
    <source>
        <dbReference type="ARBA" id="ARBA00006555"/>
    </source>
</evidence>
<name>A0A1G1T3K9_9BACT</name>
<comment type="similarity">
    <text evidence="2">Belongs to the TonB family.</text>
</comment>
<dbReference type="GO" id="GO:0098797">
    <property type="term" value="C:plasma membrane protein complex"/>
    <property type="evidence" value="ECO:0007669"/>
    <property type="project" value="TreeGrafter"/>
</dbReference>
<evidence type="ECO:0000256" key="9">
    <source>
        <dbReference type="ARBA" id="ARBA00023136"/>
    </source>
</evidence>
<dbReference type="AlphaFoldDB" id="A0A1G1T3K9"/>
<dbReference type="Proteomes" id="UP000177791">
    <property type="component" value="Unassembled WGS sequence"/>
</dbReference>
<keyword evidence="8" id="KW-1133">Transmembrane helix</keyword>
<dbReference type="PANTHER" id="PTHR33446:SF2">
    <property type="entry name" value="PROTEIN TONB"/>
    <property type="match status" value="1"/>
</dbReference>
<dbReference type="InterPro" id="IPR037682">
    <property type="entry name" value="TonB_C"/>
</dbReference>
<evidence type="ECO:0000256" key="10">
    <source>
        <dbReference type="SAM" id="SignalP"/>
    </source>
</evidence>
<dbReference type="Pfam" id="PF03544">
    <property type="entry name" value="TonB_C"/>
    <property type="match status" value="1"/>
</dbReference>
<keyword evidence="5" id="KW-0997">Cell inner membrane</keyword>
<organism evidence="12 13">
    <name type="scientific">Hymenobacter glacialis</name>
    <dbReference type="NCBI Taxonomy" id="1908236"/>
    <lineage>
        <taxon>Bacteria</taxon>
        <taxon>Pseudomonadati</taxon>
        <taxon>Bacteroidota</taxon>
        <taxon>Cytophagia</taxon>
        <taxon>Cytophagales</taxon>
        <taxon>Hymenobacteraceae</taxon>
        <taxon>Hymenobacter</taxon>
    </lineage>
</organism>
<dbReference type="InterPro" id="IPR051045">
    <property type="entry name" value="TonB-dependent_transducer"/>
</dbReference>
<evidence type="ECO:0000256" key="4">
    <source>
        <dbReference type="ARBA" id="ARBA00022475"/>
    </source>
</evidence>
<dbReference type="GO" id="GO:0055085">
    <property type="term" value="P:transmembrane transport"/>
    <property type="evidence" value="ECO:0007669"/>
    <property type="project" value="InterPro"/>
</dbReference>
<feature type="domain" description="TonB C-terminal" evidence="11">
    <location>
        <begin position="101"/>
        <end position="194"/>
    </location>
</feature>
<evidence type="ECO:0000256" key="6">
    <source>
        <dbReference type="ARBA" id="ARBA00022692"/>
    </source>
</evidence>
<reference evidence="12 13" key="1">
    <citation type="submission" date="2016-08" db="EMBL/GenBank/DDBJ databases">
        <title>Hymenobacter coccineus sp. nov., Hymenobacter lapidarius sp. nov. and Hymenobacter glacialis sp. nov., isolated from Antarctic soil.</title>
        <authorList>
            <person name="Sedlacek I."/>
            <person name="Kralova S."/>
            <person name="Kyrova K."/>
            <person name="Maslanova I."/>
            <person name="Stankova E."/>
            <person name="Vrbovska V."/>
            <person name="Nemec M."/>
            <person name="Bartak M."/>
            <person name="Svec P."/>
            <person name="Busse H.-J."/>
            <person name="Pantucek R."/>
        </authorList>
    </citation>
    <scope>NUCLEOTIDE SEQUENCE [LARGE SCALE GENOMIC DNA]</scope>
    <source>
        <strain evidence="12 13">CCM 8648</strain>
    </source>
</reference>
<keyword evidence="13" id="KW-1185">Reference proteome</keyword>
<keyword evidence="6" id="KW-0812">Transmembrane</keyword>
<evidence type="ECO:0000256" key="5">
    <source>
        <dbReference type="ARBA" id="ARBA00022519"/>
    </source>
</evidence>
<dbReference type="SUPFAM" id="SSF74653">
    <property type="entry name" value="TolA/TonB C-terminal domain"/>
    <property type="match status" value="1"/>
</dbReference>
<sequence>MKNTILPYCWLLLLVGMAGTADAQKVRTTKWESGLLDHRTKVGVWEYYGITPSKEKVVVQRYDHSTKQLVYFRPNGEMRYRTQTSPGQWAHRVVDRPPLFIGGDAALAVYTTQLQYPQLAQERRIQGPVTIGFVVDTLGHATSHRVLRSIGSGCDQEALRVARTIPDEWIPAQIGPAAVAAEYELTLTFRLAQP</sequence>
<keyword evidence="10" id="KW-0732">Signal</keyword>
<evidence type="ECO:0000256" key="3">
    <source>
        <dbReference type="ARBA" id="ARBA00022448"/>
    </source>
</evidence>
<keyword evidence="4" id="KW-1003">Cell membrane</keyword>